<gene>
    <name evidence="1" type="ORF">BDM02DRAFT_3075231</name>
</gene>
<dbReference type="Proteomes" id="UP000886501">
    <property type="component" value="Unassembled WGS sequence"/>
</dbReference>
<accession>A0ACB6ZDI5</accession>
<organism evidence="1 2">
    <name type="scientific">Thelephora ganbajun</name>
    <name type="common">Ganba fungus</name>
    <dbReference type="NCBI Taxonomy" id="370292"/>
    <lineage>
        <taxon>Eukaryota</taxon>
        <taxon>Fungi</taxon>
        <taxon>Dikarya</taxon>
        <taxon>Basidiomycota</taxon>
        <taxon>Agaricomycotina</taxon>
        <taxon>Agaricomycetes</taxon>
        <taxon>Thelephorales</taxon>
        <taxon>Thelephoraceae</taxon>
        <taxon>Thelephora</taxon>
    </lineage>
</organism>
<proteinExistence type="predicted"/>
<comment type="caution">
    <text evidence="1">The sequence shown here is derived from an EMBL/GenBank/DDBJ whole genome shotgun (WGS) entry which is preliminary data.</text>
</comment>
<sequence length="312" mass="35957">MTASNTVFTVFSGIGFVLSVVPLWWHLESWNVGTCMYMIWTALACLVHFVNSIVWRGNVVNWAPVWCDINTRLQIAFLVAWPACALCIVRRLYYIASPTAVTTTRTQKRREMIVDLLITIGIPVLQIILQYVVSGHRFNIYEDFGCGPATWNTHLAYVLVWSWPLIISLVSASYGFFTIRAFMRRRKQFKDLITANANLTYSRYWRLIALASIDFCFTVPLAIWGIVQNTLWGKVNPWVSWADTHWGYSRVFQFPRILLELKPGVIYSLESTRWAAVFCAFVFFGFFGFADEAKKNYRLLASTVTKRLGYTT</sequence>
<name>A0ACB6ZDI5_THEGA</name>
<keyword evidence="2" id="KW-1185">Reference proteome</keyword>
<keyword evidence="1" id="KW-0675">Receptor</keyword>
<evidence type="ECO:0000313" key="1">
    <source>
        <dbReference type="EMBL" id="KAF9647221.1"/>
    </source>
</evidence>
<feature type="non-terminal residue" evidence="1">
    <location>
        <position position="312"/>
    </location>
</feature>
<evidence type="ECO:0000313" key="2">
    <source>
        <dbReference type="Proteomes" id="UP000886501"/>
    </source>
</evidence>
<protein>
    <submittedName>
        <fullName evidence="1">Pheromone receptor</fullName>
    </submittedName>
</protein>
<reference evidence="1" key="1">
    <citation type="submission" date="2019-10" db="EMBL/GenBank/DDBJ databases">
        <authorList>
            <consortium name="DOE Joint Genome Institute"/>
            <person name="Kuo A."/>
            <person name="Miyauchi S."/>
            <person name="Kiss E."/>
            <person name="Drula E."/>
            <person name="Kohler A."/>
            <person name="Sanchez-Garcia M."/>
            <person name="Andreopoulos B."/>
            <person name="Barry K.W."/>
            <person name="Bonito G."/>
            <person name="Buee M."/>
            <person name="Carver A."/>
            <person name="Chen C."/>
            <person name="Cichocki N."/>
            <person name="Clum A."/>
            <person name="Culley D."/>
            <person name="Crous P.W."/>
            <person name="Fauchery L."/>
            <person name="Girlanda M."/>
            <person name="Hayes R."/>
            <person name="Keri Z."/>
            <person name="Labutti K."/>
            <person name="Lipzen A."/>
            <person name="Lombard V."/>
            <person name="Magnuson J."/>
            <person name="Maillard F."/>
            <person name="Morin E."/>
            <person name="Murat C."/>
            <person name="Nolan M."/>
            <person name="Ohm R."/>
            <person name="Pangilinan J."/>
            <person name="Pereira M."/>
            <person name="Perotto S."/>
            <person name="Peter M."/>
            <person name="Riley R."/>
            <person name="Sitrit Y."/>
            <person name="Stielow B."/>
            <person name="Szollosi G."/>
            <person name="Zifcakova L."/>
            <person name="Stursova M."/>
            <person name="Spatafora J.W."/>
            <person name="Tedersoo L."/>
            <person name="Vaario L.-M."/>
            <person name="Yamada A."/>
            <person name="Yan M."/>
            <person name="Wang P."/>
            <person name="Xu J."/>
            <person name="Bruns T."/>
            <person name="Baldrian P."/>
            <person name="Vilgalys R."/>
            <person name="Henrissat B."/>
            <person name="Grigoriev I.V."/>
            <person name="Hibbett D."/>
            <person name="Nagy L.G."/>
            <person name="Martin F.M."/>
        </authorList>
    </citation>
    <scope>NUCLEOTIDE SEQUENCE</scope>
    <source>
        <strain evidence="1">P2</strain>
    </source>
</reference>
<reference evidence="1" key="2">
    <citation type="journal article" date="2020" name="Nat. Commun.">
        <title>Large-scale genome sequencing of mycorrhizal fungi provides insights into the early evolution of symbiotic traits.</title>
        <authorList>
            <person name="Miyauchi S."/>
            <person name="Kiss E."/>
            <person name="Kuo A."/>
            <person name="Drula E."/>
            <person name="Kohler A."/>
            <person name="Sanchez-Garcia M."/>
            <person name="Morin E."/>
            <person name="Andreopoulos B."/>
            <person name="Barry K.W."/>
            <person name="Bonito G."/>
            <person name="Buee M."/>
            <person name="Carver A."/>
            <person name="Chen C."/>
            <person name="Cichocki N."/>
            <person name="Clum A."/>
            <person name="Culley D."/>
            <person name="Crous P.W."/>
            <person name="Fauchery L."/>
            <person name="Girlanda M."/>
            <person name="Hayes R.D."/>
            <person name="Keri Z."/>
            <person name="LaButti K."/>
            <person name="Lipzen A."/>
            <person name="Lombard V."/>
            <person name="Magnuson J."/>
            <person name="Maillard F."/>
            <person name="Murat C."/>
            <person name="Nolan M."/>
            <person name="Ohm R.A."/>
            <person name="Pangilinan J."/>
            <person name="Pereira M.F."/>
            <person name="Perotto S."/>
            <person name="Peter M."/>
            <person name="Pfister S."/>
            <person name="Riley R."/>
            <person name="Sitrit Y."/>
            <person name="Stielow J.B."/>
            <person name="Szollosi G."/>
            <person name="Zifcakova L."/>
            <person name="Stursova M."/>
            <person name="Spatafora J.W."/>
            <person name="Tedersoo L."/>
            <person name="Vaario L.M."/>
            <person name="Yamada A."/>
            <person name="Yan M."/>
            <person name="Wang P."/>
            <person name="Xu J."/>
            <person name="Bruns T."/>
            <person name="Baldrian P."/>
            <person name="Vilgalys R."/>
            <person name="Dunand C."/>
            <person name="Henrissat B."/>
            <person name="Grigoriev I.V."/>
            <person name="Hibbett D."/>
            <person name="Nagy L.G."/>
            <person name="Martin F.M."/>
        </authorList>
    </citation>
    <scope>NUCLEOTIDE SEQUENCE</scope>
    <source>
        <strain evidence="1">P2</strain>
    </source>
</reference>
<dbReference type="EMBL" id="MU118038">
    <property type="protein sequence ID" value="KAF9647221.1"/>
    <property type="molecule type" value="Genomic_DNA"/>
</dbReference>